<proteinExistence type="predicted"/>
<feature type="compositionally biased region" description="Basic and acidic residues" evidence="1">
    <location>
        <begin position="32"/>
        <end position="56"/>
    </location>
</feature>
<name>A0A0D0A6Y3_9AGAM</name>
<sequence>MFGTRGRSQRAKRCKTLAVSWPHRKSGSDSGTSERLRAHEYASKNCDVPHENKNDSWPETSRNLYRDDGEGSSRPQTKSAKISWKF</sequence>
<gene>
    <name evidence="2" type="ORF">CY34DRAFT_813269</name>
</gene>
<dbReference type="HOGENOM" id="CLU_2499389_0_0_1"/>
<keyword evidence="3" id="KW-1185">Reference proteome</keyword>
<dbReference type="EMBL" id="KN835843">
    <property type="protein sequence ID" value="KIK33919.1"/>
    <property type="molecule type" value="Genomic_DNA"/>
</dbReference>
<organism evidence="2 3">
    <name type="scientific">Suillus luteus UH-Slu-Lm8-n1</name>
    <dbReference type="NCBI Taxonomy" id="930992"/>
    <lineage>
        <taxon>Eukaryota</taxon>
        <taxon>Fungi</taxon>
        <taxon>Dikarya</taxon>
        <taxon>Basidiomycota</taxon>
        <taxon>Agaricomycotina</taxon>
        <taxon>Agaricomycetes</taxon>
        <taxon>Agaricomycetidae</taxon>
        <taxon>Boletales</taxon>
        <taxon>Suillineae</taxon>
        <taxon>Suillaceae</taxon>
        <taxon>Suillus</taxon>
    </lineage>
</organism>
<dbReference type="Proteomes" id="UP000054485">
    <property type="component" value="Unassembled WGS sequence"/>
</dbReference>
<dbReference type="InParanoid" id="A0A0D0A6Y3"/>
<reference evidence="3" key="2">
    <citation type="submission" date="2015-01" db="EMBL/GenBank/DDBJ databases">
        <title>Evolutionary Origins and Diversification of the Mycorrhizal Mutualists.</title>
        <authorList>
            <consortium name="DOE Joint Genome Institute"/>
            <consortium name="Mycorrhizal Genomics Consortium"/>
            <person name="Kohler A."/>
            <person name="Kuo A."/>
            <person name="Nagy L.G."/>
            <person name="Floudas D."/>
            <person name="Copeland A."/>
            <person name="Barry K.W."/>
            <person name="Cichocki N."/>
            <person name="Veneault-Fourrey C."/>
            <person name="LaButti K."/>
            <person name="Lindquist E.A."/>
            <person name="Lipzen A."/>
            <person name="Lundell T."/>
            <person name="Morin E."/>
            <person name="Murat C."/>
            <person name="Riley R."/>
            <person name="Ohm R."/>
            <person name="Sun H."/>
            <person name="Tunlid A."/>
            <person name="Henrissat B."/>
            <person name="Grigoriev I.V."/>
            <person name="Hibbett D.S."/>
            <person name="Martin F."/>
        </authorList>
    </citation>
    <scope>NUCLEOTIDE SEQUENCE [LARGE SCALE GENOMIC DNA]</scope>
    <source>
        <strain evidence="3">UH-Slu-Lm8-n1</strain>
    </source>
</reference>
<feature type="region of interest" description="Disordered" evidence="1">
    <location>
        <begin position="1"/>
        <end position="86"/>
    </location>
</feature>
<reference evidence="2 3" key="1">
    <citation type="submission" date="2014-04" db="EMBL/GenBank/DDBJ databases">
        <authorList>
            <consortium name="DOE Joint Genome Institute"/>
            <person name="Kuo A."/>
            <person name="Ruytinx J."/>
            <person name="Rineau F."/>
            <person name="Colpaert J."/>
            <person name="Kohler A."/>
            <person name="Nagy L.G."/>
            <person name="Floudas D."/>
            <person name="Copeland A."/>
            <person name="Barry K.W."/>
            <person name="Cichocki N."/>
            <person name="Veneault-Fourrey C."/>
            <person name="LaButti K."/>
            <person name="Lindquist E.A."/>
            <person name="Lipzen A."/>
            <person name="Lundell T."/>
            <person name="Morin E."/>
            <person name="Murat C."/>
            <person name="Sun H."/>
            <person name="Tunlid A."/>
            <person name="Henrissat B."/>
            <person name="Grigoriev I.V."/>
            <person name="Hibbett D.S."/>
            <person name="Martin F."/>
            <person name="Nordberg H.P."/>
            <person name="Cantor M.N."/>
            <person name="Hua S.X."/>
        </authorList>
    </citation>
    <scope>NUCLEOTIDE SEQUENCE [LARGE SCALE GENOMIC DNA]</scope>
    <source>
        <strain evidence="2 3">UH-Slu-Lm8-n1</strain>
    </source>
</reference>
<evidence type="ECO:0000313" key="3">
    <source>
        <dbReference type="Proteomes" id="UP000054485"/>
    </source>
</evidence>
<dbReference type="AlphaFoldDB" id="A0A0D0A6Y3"/>
<protein>
    <submittedName>
        <fullName evidence="2">Uncharacterized protein</fullName>
    </submittedName>
</protein>
<accession>A0A0D0A6Y3</accession>
<evidence type="ECO:0000313" key="2">
    <source>
        <dbReference type="EMBL" id="KIK33919.1"/>
    </source>
</evidence>
<evidence type="ECO:0000256" key="1">
    <source>
        <dbReference type="SAM" id="MobiDB-lite"/>
    </source>
</evidence>